<dbReference type="PANTHER" id="PTHR44227:SF3">
    <property type="entry name" value="PROTEIN O-MANNOSYL-TRANSFERASE TMTC4"/>
    <property type="match status" value="1"/>
</dbReference>
<evidence type="ECO:0000256" key="2">
    <source>
        <dbReference type="ARBA" id="ARBA00022803"/>
    </source>
</evidence>
<feature type="chain" id="PRO_5046762017" evidence="5">
    <location>
        <begin position="25"/>
        <end position="203"/>
    </location>
</feature>
<keyword evidence="5" id="KW-0732">Signal</keyword>
<accession>A0ABY6Z1Q7</accession>
<dbReference type="RefSeq" id="WP_268044213.1">
    <property type="nucleotide sequence ID" value="NZ_CP104064.1"/>
</dbReference>
<sequence>MRKTMGTWGAVVLAVAILTGCSEANNVSLGNRTNSTMPTNSSVSTTAKSATSNQTMIVGGQQYEGKANLVRYEDKAKSNPKDAKAQVEAGIAAHVNGNDSAAINYYNQAIASDPKSALAYNNLGNIYLRDKNDAKAAINYYEKATQLDPSYGYGWWNLAIAEAQTKNNDAAKAALESGLKNVEKSDPTYKDLQAMQKELATAK</sequence>
<name>A0ABY6Z1Q7_9BACL</name>
<dbReference type="InterPro" id="IPR011990">
    <property type="entry name" value="TPR-like_helical_dom_sf"/>
</dbReference>
<gene>
    <name evidence="6" type="ORF">NZD86_22065</name>
</gene>
<dbReference type="PROSITE" id="PS50293">
    <property type="entry name" value="TPR_REGION"/>
    <property type="match status" value="1"/>
</dbReference>
<dbReference type="InterPro" id="IPR052346">
    <property type="entry name" value="O-mannosyl-transferase_TMTC"/>
</dbReference>
<feature type="compositionally biased region" description="Polar residues" evidence="4">
    <location>
        <begin position="29"/>
        <end position="38"/>
    </location>
</feature>
<dbReference type="SMART" id="SM00028">
    <property type="entry name" value="TPR"/>
    <property type="match status" value="3"/>
</dbReference>
<evidence type="ECO:0000256" key="4">
    <source>
        <dbReference type="SAM" id="MobiDB-lite"/>
    </source>
</evidence>
<feature type="repeat" description="TPR" evidence="3">
    <location>
        <begin position="83"/>
        <end position="116"/>
    </location>
</feature>
<feature type="signal peptide" evidence="5">
    <location>
        <begin position="1"/>
        <end position="24"/>
    </location>
</feature>
<evidence type="ECO:0000313" key="7">
    <source>
        <dbReference type="Proteomes" id="UP001164803"/>
    </source>
</evidence>
<dbReference type="Proteomes" id="UP001164803">
    <property type="component" value="Chromosome"/>
</dbReference>
<keyword evidence="1" id="KW-0677">Repeat</keyword>
<feature type="region of interest" description="Disordered" evidence="4">
    <location>
        <begin position="29"/>
        <end position="50"/>
    </location>
</feature>
<dbReference type="PANTHER" id="PTHR44227">
    <property type="match status" value="1"/>
</dbReference>
<proteinExistence type="predicted"/>
<dbReference type="Pfam" id="PF13432">
    <property type="entry name" value="TPR_16"/>
    <property type="match status" value="1"/>
</dbReference>
<dbReference type="PROSITE" id="PS50005">
    <property type="entry name" value="TPR"/>
    <property type="match status" value="1"/>
</dbReference>
<dbReference type="PROSITE" id="PS51257">
    <property type="entry name" value="PROKAR_LIPOPROTEIN"/>
    <property type="match status" value="1"/>
</dbReference>
<evidence type="ECO:0000313" key="6">
    <source>
        <dbReference type="EMBL" id="WAH36822.1"/>
    </source>
</evidence>
<dbReference type="Gene3D" id="1.25.40.10">
    <property type="entry name" value="Tetratricopeptide repeat domain"/>
    <property type="match status" value="1"/>
</dbReference>
<evidence type="ECO:0000256" key="5">
    <source>
        <dbReference type="SAM" id="SignalP"/>
    </source>
</evidence>
<protein>
    <submittedName>
        <fullName evidence="6">Tetratricopeptide repeat protein</fullName>
    </submittedName>
</protein>
<feature type="compositionally biased region" description="Low complexity" evidence="4">
    <location>
        <begin position="39"/>
        <end position="50"/>
    </location>
</feature>
<keyword evidence="7" id="KW-1185">Reference proteome</keyword>
<evidence type="ECO:0000256" key="3">
    <source>
        <dbReference type="PROSITE-ProRule" id="PRU00339"/>
    </source>
</evidence>
<dbReference type="InterPro" id="IPR019734">
    <property type="entry name" value="TPR_rpt"/>
</dbReference>
<dbReference type="EMBL" id="CP104064">
    <property type="protein sequence ID" value="WAH36822.1"/>
    <property type="molecule type" value="Genomic_DNA"/>
</dbReference>
<reference evidence="6" key="1">
    <citation type="submission" date="2022-08" db="EMBL/GenBank/DDBJ databases">
        <title>Alicyclobacillus dauci DSM2870, complete genome.</title>
        <authorList>
            <person name="Wang Q."/>
            <person name="Cai R."/>
            <person name="Wang Z."/>
        </authorList>
    </citation>
    <scope>NUCLEOTIDE SEQUENCE</scope>
    <source>
        <strain evidence="6">DSM 28700</strain>
    </source>
</reference>
<organism evidence="6 7">
    <name type="scientific">Alicyclobacillus dauci</name>
    <dbReference type="NCBI Taxonomy" id="1475485"/>
    <lineage>
        <taxon>Bacteria</taxon>
        <taxon>Bacillati</taxon>
        <taxon>Bacillota</taxon>
        <taxon>Bacilli</taxon>
        <taxon>Bacillales</taxon>
        <taxon>Alicyclobacillaceae</taxon>
        <taxon>Alicyclobacillus</taxon>
    </lineage>
</organism>
<dbReference type="SUPFAM" id="SSF48452">
    <property type="entry name" value="TPR-like"/>
    <property type="match status" value="1"/>
</dbReference>
<evidence type="ECO:0000256" key="1">
    <source>
        <dbReference type="ARBA" id="ARBA00022737"/>
    </source>
</evidence>
<keyword evidence="2 3" id="KW-0802">TPR repeat</keyword>